<evidence type="ECO:0000259" key="8">
    <source>
        <dbReference type="Pfam" id="PF23559"/>
    </source>
</evidence>
<dbReference type="InterPro" id="IPR042197">
    <property type="entry name" value="Apaf_helical"/>
</dbReference>
<keyword evidence="5" id="KW-0067">ATP-binding</keyword>
<evidence type="ECO:0000256" key="3">
    <source>
        <dbReference type="ARBA" id="ARBA00022741"/>
    </source>
</evidence>
<evidence type="ECO:0000313" key="10">
    <source>
        <dbReference type="EMBL" id="KAJ4968531.1"/>
    </source>
</evidence>
<organism evidence="10 11">
    <name type="scientific">Protea cynaroides</name>
    <dbReference type="NCBI Taxonomy" id="273540"/>
    <lineage>
        <taxon>Eukaryota</taxon>
        <taxon>Viridiplantae</taxon>
        <taxon>Streptophyta</taxon>
        <taxon>Embryophyta</taxon>
        <taxon>Tracheophyta</taxon>
        <taxon>Spermatophyta</taxon>
        <taxon>Magnoliopsida</taxon>
        <taxon>Proteales</taxon>
        <taxon>Proteaceae</taxon>
        <taxon>Protea</taxon>
    </lineage>
</organism>
<dbReference type="PROSITE" id="PS51450">
    <property type="entry name" value="LRR"/>
    <property type="match status" value="1"/>
</dbReference>
<evidence type="ECO:0000256" key="5">
    <source>
        <dbReference type="ARBA" id="ARBA00022840"/>
    </source>
</evidence>
<dbReference type="Proteomes" id="UP001141806">
    <property type="component" value="Unassembled WGS sequence"/>
</dbReference>
<comment type="caution">
    <text evidence="10">The sequence shown here is derived from an EMBL/GenBank/DDBJ whole genome shotgun (WGS) entry which is preliminary data.</text>
</comment>
<dbReference type="SUPFAM" id="SSF52540">
    <property type="entry name" value="P-loop containing nucleoside triphosphate hydrolases"/>
    <property type="match status" value="1"/>
</dbReference>
<dbReference type="InterPro" id="IPR041118">
    <property type="entry name" value="Rx_N"/>
</dbReference>
<evidence type="ECO:0000259" key="7">
    <source>
        <dbReference type="Pfam" id="PF18052"/>
    </source>
</evidence>
<dbReference type="GO" id="GO:0051707">
    <property type="term" value="P:response to other organism"/>
    <property type="evidence" value="ECO:0007669"/>
    <property type="project" value="UniProtKB-ARBA"/>
</dbReference>
<keyword evidence="1" id="KW-0433">Leucine-rich repeat</keyword>
<dbReference type="GO" id="GO:0043531">
    <property type="term" value="F:ADP binding"/>
    <property type="evidence" value="ECO:0007669"/>
    <property type="project" value="InterPro"/>
</dbReference>
<gene>
    <name evidence="10" type="ORF">NE237_015232</name>
</gene>
<accession>A0A9Q0KDJ8</accession>
<dbReference type="PANTHER" id="PTHR36766:SF70">
    <property type="entry name" value="DISEASE RESISTANCE PROTEIN RGA4"/>
    <property type="match status" value="1"/>
</dbReference>
<dbReference type="GO" id="GO:0006952">
    <property type="term" value="P:defense response"/>
    <property type="evidence" value="ECO:0007669"/>
    <property type="project" value="UniProtKB-KW"/>
</dbReference>
<dbReference type="InterPro" id="IPR027417">
    <property type="entry name" value="P-loop_NTPase"/>
</dbReference>
<keyword evidence="4" id="KW-0611">Plant defense</keyword>
<evidence type="ECO:0000313" key="11">
    <source>
        <dbReference type="Proteomes" id="UP001141806"/>
    </source>
</evidence>
<dbReference type="PRINTS" id="PR00364">
    <property type="entry name" value="DISEASERSIST"/>
</dbReference>
<dbReference type="Gene3D" id="1.10.10.10">
    <property type="entry name" value="Winged helix-like DNA-binding domain superfamily/Winged helix DNA-binding domain"/>
    <property type="match status" value="1"/>
</dbReference>
<dbReference type="Pfam" id="PF13855">
    <property type="entry name" value="LRR_8"/>
    <property type="match status" value="1"/>
</dbReference>
<evidence type="ECO:0000256" key="1">
    <source>
        <dbReference type="ARBA" id="ARBA00022614"/>
    </source>
</evidence>
<dbReference type="AlphaFoldDB" id="A0A9Q0KDJ8"/>
<dbReference type="InterPro" id="IPR058922">
    <property type="entry name" value="WHD_DRP"/>
</dbReference>
<protein>
    <submittedName>
        <fullName evidence="10">Uncharacterized protein</fullName>
    </submittedName>
</protein>
<evidence type="ECO:0000256" key="4">
    <source>
        <dbReference type="ARBA" id="ARBA00022821"/>
    </source>
</evidence>
<dbReference type="InterPro" id="IPR056789">
    <property type="entry name" value="LRR_R13L1-DRL21"/>
</dbReference>
<keyword evidence="11" id="KW-1185">Reference proteome</keyword>
<evidence type="ECO:0000259" key="6">
    <source>
        <dbReference type="Pfam" id="PF00931"/>
    </source>
</evidence>
<dbReference type="InterPro" id="IPR036388">
    <property type="entry name" value="WH-like_DNA-bd_sf"/>
</dbReference>
<evidence type="ECO:0000256" key="2">
    <source>
        <dbReference type="ARBA" id="ARBA00022737"/>
    </source>
</evidence>
<proteinExistence type="predicted"/>
<name>A0A9Q0KDJ8_9MAGN</name>
<dbReference type="Gene3D" id="3.80.10.10">
    <property type="entry name" value="Ribonuclease Inhibitor"/>
    <property type="match status" value="2"/>
</dbReference>
<dbReference type="InterPro" id="IPR032675">
    <property type="entry name" value="LRR_dom_sf"/>
</dbReference>
<dbReference type="Pfam" id="PF18052">
    <property type="entry name" value="Rx_N"/>
    <property type="match status" value="1"/>
</dbReference>
<evidence type="ECO:0000259" key="9">
    <source>
        <dbReference type="Pfam" id="PF25019"/>
    </source>
</evidence>
<dbReference type="GO" id="GO:0005524">
    <property type="term" value="F:ATP binding"/>
    <property type="evidence" value="ECO:0007669"/>
    <property type="project" value="UniProtKB-KW"/>
</dbReference>
<feature type="domain" description="R13L1/DRL21-like LRR repeat region" evidence="9">
    <location>
        <begin position="649"/>
        <end position="780"/>
    </location>
</feature>
<dbReference type="EMBL" id="JAMYWD010000006">
    <property type="protein sequence ID" value="KAJ4968531.1"/>
    <property type="molecule type" value="Genomic_DNA"/>
</dbReference>
<feature type="domain" description="Disease resistance N-terminal" evidence="7">
    <location>
        <begin position="20"/>
        <end position="94"/>
    </location>
</feature>
<dbReference type="InterPro" id="IPR001611">
    <property type="entry name" value="Leu-rich_rpt"/>
</dbReference>
<dbReference type="PANTHER" id="PTHR36766">
    <property type="entry name" value="PLANT BROAD-SPECTRUM MILDEW RESISTANCE PROTEIN RPW8"/>
    <property type="match status" value="1"/>
</dbReference>
<dbReference type="Gene3D" id="1.20.5.4130">
    <property type="match status" value="1"/>
</dbReference>
<feature type="domain" description="Disease resistance protein winged helix" evidence="8">
    <location>
        <begin position="410"/>
        <end position="461"/>
    </location>
</feature>
<dbReference type="Pfam" id="PF00931">
    <property type="entry name" value="NB-ARC"/>
    <property type="match status" value="1"/>
</dbReference>
<dbReference type="Gene3D" id="3.40.50.300">
    <property type="entry name" value="P-loop containing nucleotide triphosphate hydrolases"/>
    <property type="match status" value="1"/>
</dbReference>
<dbReference type="Pfam" id="PF25019">
    <property type="entry name" value="LRR_R13L1-DRL21"/>
    <property type="match status" value="1"/>
</dbReference>
<dbReference type="InterPro" id="IPR002182">
    <property type="entry name" value="NB-ARC"/>
</dbReference>
<keyword evidence="3" id="KW-0547">Nucleotide-binding</keyword>
<dbReference type="SUPFAM" id="SSF52058">
    <property type="entry name" value="L domain-like"/>
    <property type="match status" value="1"/>
</dbReference>
<reference evidence="10" key="1">
    <citation type="journal article" date="2023" name="Plant J.">
        <title>The genome of the king protea, Protea cynaroides.</title>
        <authorList>
            <person name="Chang J."/>
            <person name="Duong T.A."/>
            <person name="Schoeman C."/>
            <person name="Ma X."/>
            <person name="Roodt D."/>
            <person name="Barker N."/>
            <person name="Li Z."/>
            <person name="Van de Peer Y."/>
            <person name="Mizrachi E."/>
        </authorList>
    </citation>
    <scope>NUCLEOTIDE SEQUENCE</scope>
    <source>
        <tissue evidence="10">Young leaves</tissue>
    </source>
</reference>
<keyword evidence="2" id="KW-0677">Repeat</keyword>
<feature type="domain" description="NB-ARC" evidence="6">
    <location>
        <begin position="198"/>
        <end position="336"/>
    </location>
</feature>
<sequence length="1051" mass="120112">MEVQFLVSDVEPILKSLTSQIATLEIGLARGFRKELKKLQTTLIAIQDVMQDAENWQVDKVAVKEWKRRLKSVAYDAEDVVDELKYEASRHKMEIQYRMMVKVCNYFSRSNPFVFRLKMARMLKYINEKLDSIRMYALPVNFVRVGSSSADYSTSMTRANLQTSSFIDDSEVVGRVDDKSKLVDMLVNTGNDQIISVIPISLFNDPLIVEHFDLRMWVYVSQEFEVERLVKKIIESAGATCDASDNLGAIARTLKEALMGKRFLLVLDDVWSEDHFVDKWDPLKEPFKSGIVGSKVIVTTRNNEIARFMATNYTHHLGILSEQESWSLFCRRAFNKGGPQETPILVKIGKTIINRCGGLPLAVNVFGSIMYTKKEEREWKDMRGIMPILELSYDHLPSHLKRCFAYCSLAEGLILGSEQMEDIGNKYFNILLWNSFFQYVEENEYGNIKTCKMHYLLHDLARFVGNLNYSTMEAMGYISEDNSEVHGLSCSLDEEGIFEVQGYFGAKKLRAIFVRPATFQKLVVLNIVLMKFPSLRVLDVCHCHMSEVPPSRKKLKYLRYLDLSDNLIEMLPKSITRLYNLQTLQLNNCYLLRELPKEMRNMIGLRHIEFSMDKMANRGLSEMLEEMGRLRNLQTLSRFIVGKDEARSIKELKHLNLRGKLVICGLENVTSEIEAREANLKEKENICDLTLVWDHYSREDSESGGGIMDVDVLEGLEPLPSNLKMYSIENFGGAKYPTWMASDLLVYNNLIQFKLRNCPRLEYVPTLGEQPFLRVLQFRELEMVKYLGQVFYHSCNSETTGGDGTTSSSLGKTTVAFPLLKVLWLLGMPNLVKWLEVLPSFPSLEDLVVSSCPKLEITPSQFPSLKTLRFMHTNEKALRSLSSNLITISSLYQGGLLQNNALVLQSLWINNCPKLETICPCEEGQEGSLALALLLFPSLEELLITECPLIKPLPDLQGMTSILLLELTGFKGLKSLPEGLRGLKMLKRLRIGRFSKGLNYIKGEEDLQHLVSLRHLTLEGWPQHNNLWRQLQNLTNLTDRKPANNVMIHTG</sequence>
<dbReference type="Pfam" id="PF23559">
    <property type="entry name" value="WHD_DRP"/>
    <property type="match status" value="1"/>
</dbReference>
<dbReference type="Gene3D" id="1.10.8.430">
    <property type="entry name" value="Helical domain of apoptotic protease-activating factors"/>
    <property type="match status" value="1"/>
</dbReference>